<reference evidence="2" key="1">
    <citation type="submission" date="2021-06" db="EMBL/GenBank/DDBJ databases">
        <authorList>
            <person name="Hodson N. C."/>
            <person name="Mongue J. A."/>
            <person name="Jaron S. K."/>
        </authorList>
    </citation>
    <scope>NUCLEOTIDE SEQUENCE</scope>
</reference>
<protein>
    <submittedName>
        <fullName evidence="2">Uncharacterized protein</fullName>
    </submittedName>
</protein>
<dbReference type="Proteomes" id="UP000708208">
    <property type="component" value="Unassembled WGS sequence"/>
</dbReference>
<evidence type="ECO:0000256" key="1">
    <source>
        <dbReference type="SAM" id="MobiDB-lite"/>
    </source>
</evidence>
<feature type="non-terminal residue" evidence="2">
    <location>
        <position position="66"/>
    </location>
</feature>
<dbReference type="AlphaFoldDB" id="A0A8J2PY62"/>
<accession>A0A8J2PY62</accession>
<proteinExistence type="predicted"/>
<name>A0A8J2PY62_9HEXA</name>
<gene>
    <name evidence="2" type="ORF">AFUS01_LOCUS36337</name>
</gene>
<sequence>MERKRELVLKRMEIQQILEDSSDEDTQGNRSVVGEGEKVQSPQESVHKWVQVTKQNIPVTTEGADE</sequence>
<feature type="region of interest" description="Disordered" evidence="1">
    <location>
        <begin position="18"/>
        <end position="45"/>
    </location>
</feature>
<comment type="caution">
    <text evidence="2">The sequence shown here is derived from an EMBL/GenBank/DDBJ whole genome shotgun (WGS) entry which is preliminary data.</text>
</comment>
<organism evidence="2 3">
    <name type="scientific">Allacma fusca</name>
    <dbReference type="NCBI Taxonomy" id="39272"/>
    <lineage>
        <taxon>Eukaryota</taxon>
        <taxon>Metazoa</taxon>
        <taxon>Ecdysozoa</taxon>
        <taxon>Arthropoda</taxon>
        <taxon>Hexapoda</taxon>
        <taxon>Collembola</taxon>
        <taxon>Symphypleona</taxon>
        <taxon>Sminthuridae</taxon>
        <taxon>Allacma</taxon>
    </lineage>
</organism>
<evidence type="ECO:0000313" key="2">
    <source>
        <dbReference type="EMBL" id="CAG7826275.1"/>
    </source>
</evidence>
<dbReference type="EMBL" id="CAJVCH010539225">
    <property type="protein sequence ID" value="CAG7826275.1"/>
    <property type="molecule type" value="Genomic_DNA"/>
</dbReference>
<keyword evidence="3" id="KW-1185">Reference proteome</keyword>
<evidence type="ECO:0000313" key="3">
    <source>
        <dbReference type="Proteomes" id="UP000708208"/>
    </source>
</evidence>